<keyword evidence="3" id="KW-1185">Reference proteome</keyword>
<feature type="compositionally biased region" description="Basic and acidic residues" evidence="1">
    <location>
        <begin position="236"/>
        <end position="247"/>
    </location>
</feature>
<accession>A0A6A4HM19</accession>
<reference evidence="2" key="1">
    <citation type="journal article" date="2019" name="Environ. Microbiol.">
        <title>Fungal ecological strategies reflected in gene transcription - a case study of two litter decomposers.</title>
        <authorList>
            <person name="Barbi F."/>
            <person name="Kohler A."/>
            <person name="Barry K."/>
            <person name="Baskaran P."/>
            <person name="Daum C."/>
            <person name="Fauchery L."/>
            <person name="Ihrmark K."/>
            <person name="Kuo A."/>
            <person name="LaButti K."/>
            <person name="Lipzen A."/>
            <person name="Morin E."/>
            <person name="Grigoriev I.V."/>
            <person name="Henrissat B."/>
            <person name="Lindahl B."/>
            <person name="Martin F."/>
        </authorList>
    </citation>
    <scope>NUCLEOTIDE SEQUENCE</scope>
    <source>
        <strain evidence="2">JB14</strain>
    </source>
</reference>
<proteinExistence type="predicted"/>
<dbReference type="Proteomes" id="UP000799118">
    <property type="component" value="Unassembled WGS sequence"/>
</dbReference>
<dbReference type="OrthoDB" id="3052934at2759"/>
<evidence type="ECO:0000313" key="3">
    <source>
        <dbReference type="Proteomes" id="UP000799118"/>
    </source>
</evidence>
<gene>
    <name evidence="2" type="ORF">BT96DRAFT_993439</name>
</gene>
<evidence type="ECO:0000313" key="2">
    <source>
        <dbReference type="EMBL" id="KAE9399982.1"/>
    </source>
</evidence>
<name>A0A6A4HM19_9AGAR</name>
<evidence type="ECO:0000256" key="1">
    <source>
        <dbReference type="SAM" id="MobiDB-lite"/>
    </source>
</evidence>
<dbReference type="EMBL" id="ML769462">
    <property type="protein sequence ID" value="KAE9399982.1"/>
    <property type="molecule type" value="Genomic_DNA"/>
</dbReference>
<organism evidence="2 3">
    <name type="scientific">Gymnopus androsaceus JB14</name>
    <dbReference type="NCBI Taxonomy" id="1447944"/>
    <lineage>
        <taxon>Eukaryota</taxon>
        <taxon>Fungi</taxon>
        <taxon>Dikarya</taxon>
        <taxon>Basidiomycota</taxon>
        <taxon>Agaricomycotina</taxon>
        <taxon>Agaricomycetes</taxon>
        <taxon>Agaricomycetidae</taxon>
        <taxon>Agaricales</taxon>
        <taxon>Marasmiineae</taxon>
        <taxon>Omphalotaceae</taxon>
        <taxon>Gymnopus</taxon>
    </lineage>
</organism>
<feature type="region of interest" description="Disordered" evidence="1">
    <location>
        <begin position="140"/>
        <end position="159"/>
    </location>
</feature>
<protein>
    <submittedName>
        <fullName evidence="2">Uncharacterized protein</fullName>
    </submittedName>
</protein>
<sequence>MPDPEFAKHLVMLMTSDEDWHYCRDHLREKMKEAEAAGTPYSSRQVVQRLREEEIHKGISALMISVNAILAGKRGKQTDNPLPGAYSVNSPSSSTRQQHRAWHEYYPRVTLTIRGYKNLQVFWQMYLRVPAGFTTCNQALQQHQSRRTDRKPKPYPGANEKKKICGNEFCGYPIGHTVEECFAYNGGSAGKYPDWYKGLRRIHLSPDTRAADRRKEMLKKVGASTRMAEPEDETGDPSRDKYLLYIQ</sequence>
<dbReference type="AlphaFoldDB" id="A0A6A4HM19"/>
<feature type="region of interest" description="Disordered" evidence="1">
    <location>
        <begin position="219"/>
        <end position="247"/>
    </location>
</feature>